<dbReference type="EMBL" id="JAINUF010000003">
    <property type="protein sequence ID" value="KAJ8369831.1"/>
    <property type="molecule type" value="Genomic_DNA"/>
</dbReference>
<sequence>METHHLLSRKRSPSQLFCGDLCTTEFIFHLFGTINALGPFASLQFANNSRKVYGCSERQGTEEQFPKFIQRAIVTPGLEVDHQLCQAEHSRCGDGWNSFTIQRWLGHGVLCQMKVHFGRIKSHLQAELFYFMTGQNLKGLLAHPPSLGSDLTDLKFLAFIFREQH</sequence>
<gene>
    <name evidence="1" type="ORF">SKAU_G00098590</name>
</gene>
<protein>
    <submittedName>
        <fullName evidence="1">Uncharacterized protein</fullName>
    </submittedName>
</protein>
<reference evidence="1" key="1">
    <citation type="journal article" date="2023" name="Science">
        <title>Genome structures resolve the early diversification of teleost fishes.</title>
        <authorList>
            <person name="Parey E."/>
            <person name="Louis A."/>
            <person name="Montfort J."/>
            <person name="Bouchez O."/>
            <person name="Roques C."/>
            <person name="Iampietro C."/>
            <person name="Lluch J."/>
            <person name="Castinel A."/>
            <person name="Donnadieu C."/>
            <person name="Desvignes T."/>
            <person name="Floi Bucao C."/>
            <person name="Jouanno E."/>
            <person name="Wen M."/>
            <person name="Mejri S."/>
            <person name="Dirks R."/>
            <person name="Jansen H."/>
            <person name="Henkel C."/>
            <person name="Chen W.J."/>
            <person name="Zahm M."/>
            <person name="Cabau C."/>
            <person name="Klopp C."/>
            <person name="Thompson A.W."/>
            <person name="Robinson-Rechavi M."/>
            <person name="Braasch I."/>
            <person name="Lecointre G."/>
            <person name="Bobe J."/>
            <person name="Postlethwait J.H."/>
            <person name="Berthelot C."/>
            <person name="Roest Crollius H."/>
            <person name="Guiguen Y."/>
        </authorList>
    </citation>
    <scope>NUCLEOTIDE SEQUENCE</scope>
    <source>
        <strain evidence="1">WJC10195</strain>
    </source>
</reference>
<comment type="caution">
    <text evidence="1">The sequence shown here is derived from an EMBL/GenBank/DDBJ whole genome shotgun (WGS) entry which is preliminary data.</text>
</comment>
<accession>A0A9Q1FZ37</accession>
<evidence type="ECO:0000313" key="1">
    <source>
        <dbReference type="EMBL" id="KAJ8369831.1"/>
    </source>
</evidence>
<keyword evidence="2" id="KW-1185">Reference proteome</keyword>
<evidence type="ECO:0000313" key="2">
    <source>
        <dbReference type="Proteomes" id="UP001152622"/>
    </source>
</evidence>
<dbReference type="AlphaFoldDB" id="A0A9Q1FZ37"/>
<dbReference type="Proteomes" id="UP001152622">
    <property type="component" value="Chromosome 3"/>
</dbReference>
<proteinExistence type="predicted"/>
<organism evidence="1 2">
    <name type="scientific">Synaphobranchus kaupii</name>
    <name type="common">Kaup's arrowtooth eel</name>
    <dbReference type="NCBI Taxonomy" id="118154"/>
    <lineage>
        <taxon>Eukaryota</taxon>
        <taxon>Metazoa</taxon>
        <taxon>Chordata</taxon>
        <taxon>Craniata</taxon>
        <taxon>Vertebrata</taxon>
        <taxon>Euteleostomi</taxon>
        <taxon>Actinopterygii</taxon>
        <taxon>Neopterygii</taxon>
        <taxon>Teleostei</taxon>
        <taxon>Anguilliformes</taxon>
        <taxon>Synaphobranchidae</taxon>
        <taxon>Synaphobranchus</taxon>
    </lineage>
</organism>
<name>A0A9Q1FZ37_SYNKA</name>